<proteinExistence type="predicted"/>
<dbReference type="AlphaFoldDB" id="A0A939BP17"/>
<reference evidence="1" key="1">
    <citation type="submission" date="2021-01" db="EMBL/GenBank/DDBJ databases">
        <title>Genomic Encyclopedia of Type Strains, Phase IV (KMG-IV): sequencing the most valuable type-strain genomes for metagenomic binning, comparative biology and taxonomic classification.</title>
        <authorList>
            <person name="Goeker M."/>
        </authorList>
    </citation>
    <scope>NUCLEOTIDE SEQUENCE</scope>
    <source>
        <strain evidence="1">DSM 25523</strain>
    </source>
</reference>
<comment type="caution">
    <text evidence="1">The sequence shown here is derived from an EMBL/GenBank/DDBJ whole genome shotgun (WGS) entry which is preliminary data.</text>
</comment>
<dbReference type="Proteomes" id="UP000717624">
    <property type="component" value="Unassembled WGS sequence"/>
</dbReference>
<name>A0A939BP17_9BACL</name>
<organism evidence="1 2">
    <name type="scientific">Brevibacillus fulvus</name>
    <dbReference type="NCBI Taxonomy" id="1125967"/>
    <lineage>
        <taxon>Bacteria</taxon>
        <taxon>Bacillati</taxon>
        <taxon>Bacillota</taxon>
        <taxon>Bacilli</taxon>
        <taxon>Bacillales</taxon>
        <taxon>Paenibacillaceae</taxon>
        <taxon>Brevibacillus</taxon>
    </lineage>
</organism>
<dbReference type="RefSeq" id="WP_275581932.1">
    <property type="nucleotide sequence ID" value="NZ_BAABIN010000007.1"/>
</dbReference>
<protein>
    <submittedName>
        <fullName evidence="1">Uncharacterized protein</fullName>
    </submittedName>
</protein>
<evidence type="ECO:0000313" key="1">
    <source>
        <dbReference type="EMBL" id="MBM7589920.1"/>
    </source>
</evidence>
<accession>A0A939BP17</accession>
<gene>
    <name evidence="1" type="ORF">JOD01_001521</name>
</gene>
<evidence type="ECO:0000313" key="2">
    <source>
        <dbReference type="Proteomes" id="UP000717624"/>
    </source>
</evidence>
<dbReference type="EMBL" id="JAFBEB010000004">
    <property type="protein sequence ID" value="MBM7589920.1"/>
    <property type="molecule type" value="Genomic_DNA"/>
</dbReference>
<sequence>MISQYIGDLLIYLVSLPLLAFQTFEGLQAMVDVFNLIAEHSQLK</sequence>
<keyword evidence="2" id="KW-1185">Reference proteome</keyword>